<dbReference type="EMBL" id="CP017479">
    <property type="protein sequence ID" value="AOW10925.1"/>
    <property type="molecule type" value="Genomic_DNA"/>
</dbReference>
<dbReference type="Proteomes" id="UP000175968">
    <property type="component" value="Chromosome"/>
</dbReference>
<dbReference type="AlphaFoldDB" id="A0AAC9I6D7"/>
<dbReference type="RefSeq" id="WP_035640341.1">
    <property type="nucleotide sequence ID" value="NZ_CP017479.1"/>
</dbReference>
<evidence type="ECO:0000259" key="1">
    <source>
        <dbReference type="Pfam" id="PF00535"/>
    </source>
</evidence>
<sequence length="673" mass="79068">MKITKKIKHYFTRIRKIYRIERENSEIKFKPLEELNRVPLLFEPSEKPKVSIIIPFYNQENYTWNCLFFLNKYLTNDIPYEILLINDNSSEKCDFNLIKGISIHKNTEHLGFLKTINKGIQLAKGEYIYTLNNDTEVQENFLTELFFVFENFKNVGAVGSKLLNPNGNLLEAGAVFKKDFNYKQIGLSKKTYYPEVNYIVKVDYCSDSSLLFKKNDDNGNINLFDEQFSPALFEEKDFCLNLKQVQNKEIYYTPFSKVVHFNDKTYNSSKSKALYKANFEKFKAKWKKQLNGIKATTIENRIQEIYNKKSIVFFNAMIPEFDRDSGSNRLKEIIKSYIELDFHVTLICPSVYKDNYYIPFFQKMGVNVYYEHKMFAGFRFYLINQKIKASFTWFYGPKQFVSYYKSVKKIMPKTKLIYDMVDIHHLRYKRGIELDPLRISFRKKYLKYKKMELKASELANYVITISKFEEDYMESICSKNKIITISNIHYPKISIEETLPFEERKDMLFIGSTHSPNVDALNYLYNEIMPLVWNEIPDLKVNIIGTVNEVIKDIEHPNLVFLGYVENIDDLFISNKFMIAPLRYGAGVKGKIGQSFEYYLPVITSSIGAEGMHLIHKENALIEDTKEGFAEAIIDLYTNKELWEKLQSNSEASLYPFSSEMLKKTLLKISSIN</sequence>
<reference evidence="2 3" key="1">
    <citation type="submission" date="2016-10" db="EMBL/GenBank/DDBJ databases">
        <title>Flavobacterium gilvum sp. nov., isolated from stream water.</title>
        <authorList>
            <person name="Shin S.-K."/>
            <person name="Cho Y.-J."/>
            <person name="Yi H."/>
        </authorList>
    </citation>
    <scope>NUCLEOTIDE SEQUENCE [LARGE SCALE GENOMIC DNA]</scope>
    <source>
        <strain evidence="2 3">EM1308</strain>
    </source>
</reference>
<gene>
    <name evidence="2" type="ORF">EM308_16335</name>
</gene>
<feature type="domain" description="Glycosyltransferase 2-like" evidence="1">
    <location>
        <begin position="51"/>
        <end position="161"/>
    </location>
</feature>
<organism evidence="2 3">
    <name type="scientific">Flavobacterium gilvum</name>
    <dbReference type="NCBI Taxonomy" id="1492737"/>
    <lineage>
        <taxon>Bacteria</taxon>
        <taxon>Pseudomonadati</taxon>
        <taxon>Bacteroidota</taxon>
        <taxon>Flavobacteriia</taxon>
        <taxon>Flavobacteriales</taxon>
        <taxon>Flavobacteriaceae</taxon>
        <taxon>Flavobacterium</taxon>
    </lineage>
</organism>
<dbReference type="CDD" id="cd03801">
    <property type="entry name" value="GT4_PimA-like"/>
    <property type="match status" value="1"/>
</dbReference>
<dbReference type="KEGG" id="fgl:EM308_16335"/>
<dbReference type="PANTHER" id="PTHR43179:SF7">
    <property type="entry name" value="RHAMNOSYLTRANSFERASE WBBL"/>
    <property type="match status" value="1"/>
</dbReference>
<dbReference type="Pfam" id="PF00535">
    <property type="entry name" value="Glycos_transf_2"/>
    <property type="match status" value="1"/>
</dbReference>
<name>A0AAC9I6D7_9FLAO</name>
<dbReference type="SUPFAM" id="SSF53756">
    <property type="entry name" value="UDP-Glycosyltransferase/glycogen phosphorylase"/>
    <property type="match status" value="1"/>
</dbReference>
<protein>
    <recommendedName>
        <fullName evidence="1">Glycosyltransferase 2-like domain-containing protein</fullName>
    </recommendedName>
</protein>
<dbReference type="InterPro" id="IPR001173">
    <property type="entry name" value="Glyco_trans_2-like"/>
</dbReference>
<dbReference type="SUPFAM" id="SSF53448">
    <property type="entry name" value="Nucleotide-diphospho-sugar transferases"/>
    <property type="match status" value="1"/>
</dbReference>
<keyword evidence="3" id="KW-1185">Reference proteome</keyword>
<accession>A0AAC9I6D7</accession>
<dbReference type="Gene3D" id="3.90.550.10">
    <property type="entry name" value="Spore Coat Polysaccharide Biosynthesis Protein SpsA, Chain A"/>
    <property type="match status" value="1"/>
</dbReference>
<proteinExistence type="predicted"/>
<dbReference type="Gene3D" id="3.40.50.2000">
    <property type="entry name" value="Glycogen Phosphorylase B"/>
    <property type="match status" value="1"/>
</dbReference>
<evidence type="ECO:0000313" key="3">
    <source>
        <dbReference type="Proteomes" id="UP000175968"/>
    </source>
</evidence>
<dbReference type="Pfam" id="PF13692">
    <property type="entry name" value="Glyco_trans_1_4"/>
    <property type="match status" value="1"/>
</dbReference>
<dbReference type="InterPro" id="IPR029044">
    <property type="entry name" value="Nucleotide-diphossugar_trans"/>
</dbReference>
<evidence type="ECO:0000313" key="2">
    <source>
        <dbReference type="EMBL" id="AOW10925.1"/>
    </source>
</evidence>
<dbReference type="PANTHER" id="PTHR43179">
    <property type="entry name" value="RHAMNOSYLTRANSFERASE WBBL"/>
    <property type="match status" value="1"/>
</dbReference>